<dbReference type="AlphaFoldDB" id="A0A401JDJ5"/>
<feature type="region of interest" description="Disordered" evidence="3">
    <location>
        <begin position="1"/>
        <end position="62"/>
    </location>
</feature>
<feature type="compositionally biased region" description="Low complexity" evidence="3">
    <location>
        <begin position="47"/>
        <end position="56"/>
    </location>
</feature>
<dbReference type="EMBL" id="BGOW01000014">
    <property type="protein sequence ID" value="GBL45731.1"/>
    <property type="molecule type" value="Genomic_DNA"/>
</dbReference>
<keyword evidence="5" id="KW-1185">Reference proteome</keyword>
<dbReference type="PANTHER" id="PTHR32309:SF13">
    <property type="entry name" value="FERRIC ENTEROBACTIN TRANSPORT PROTEIN FEPE"/>
    <property type="match status" value="1"/>
</dbReference>
<accession>A0A401JDJ5</accession>
<gene>
    <name evidence="4" type="ORF">SFMTTN_1542</name>
</gene>
<dbReference type="RefSeq" id="WP_124704535.1">
    <property type="nucleotide sequence ID" value="NZ_BGOW01000014.1"/>
</dbReference>
<evidence type="ECO:0000256" key="2">
    <source>
        <dbReference type="ARBA" id="ARBA00022840"/>
    </source>
</evidence>
<name>A0A401JDJ5_9PROT</name>
<keyword evidence="4" id="KW-0808">Transferase</keyword>
<dbReference type="NCBIfam" id="TIGR03018">
    <property type="entry name" value="pepcterm_TyrKin"/>
    <property type="match status" value="1"/>
</dbReference>
<keyword evidence="1" id="KW-0547">Nucleotide-binding</keyword>
<dbReference type="Proteomes" id="UP000286806">
    <property type="component" value="Unassembled WGS sequence"/>
</dbReference>
<dbReference type="Pfam" id="PF10609">
    <property type="entry name" value="ParA"/>
    <property type="match status" value="1"/>
</dbReference>
<reference evidence="4 5" key="1">
    <citation type="journal article" date="2019" name="Front. Microbiol.">
        <title>Genomes of Neutrophilic Sulfur-Oxidizing Chemolithoautotrophs Representing 9 Proteobacterial Species From 8 Genera.</title>
        <authorList>
            <person name="Watanabe T."/>
            <person name="Kojima H."/>
            <person name="Umezawa K."/>
            <person name="Hori C."/>
            <person name="Takasuka T.E."/>
            <person name="Kato Y."/>
            <person name="Fukui M."/>
        </authorList>
    </citation>
    <scope>NUCLEOTIDE SEQUENCE [LARGE SCALE GENOMIC DNA]</scope>
    <source>
        <strain evidence="4 5">TTN</strain>
    </source>
</reference>
<dbReference type="GO" id="GO:0005524">
    <property type="term" value="F:ATP binding"/>
    <property type="evidence" value="ECO:0007669"/>
    <property type="project" value="UniProtKB-KW"/>
</dbReference>
<dbReference type="InterPro" id="IPR027417">
    <property type="entry name" value="P-loop_NTPase"/>
</dbReference>
<comment type="caution">
    <text evidence="4">The sequence shown here is derived from an EMBL/GenBank/DDBJ whole genome shotgun (WGS) entry which is preliminary data.</text>
</comment>
<dbReference type="InterPro" id="IPR005702">
    <property type="entry name" value="Wzc-like_C"/>
</dbReference>
<dbReference type="CDD" id="cd05387">
    <property type="entry name" value="BY-kinase"/>
    <property type="match status" value="1"/>
</dbReference>
<proteinExistence type="predicted"/>
<feature type="compositionally biased region" description="Basic and acidic residues" evidence="3">
    <location>
        <begin position="27"/>
        <end position="45"/>
    </location>
</feature>
<organism evidence="4 5">
    <name type="scientific">Sulfuriferula multivorans</name>
    <dbReference type="NCBI Taxonomy" id="1559896"/>
    <lineage>
        <taxon>Bacteria</taxon>
        <taxon>Pseudomonadati</taxon>
        <taxon>Pseudomonadota</taxon>
        <taxon>Betaproteobacteria</taxon>
        <taxon>Nitrosomonadales</taxon>
        <taxon>Sulfuricellaceae</taxon>
        <taxon>Sulfuriferula</taxon>
    </lineage>
</organism>
<keyword evidence="2" id="KW-0067">ATP-binding</keyword>
<protein>
    <submittedName>
        <fullName evidence="4">Protein-tyrosine kinase</fullName>
    </submittedName>
</protein>
<evidence type="ECO:0000313" key="5">
    <source>
        <dbReference type="Proteomes" id="UP000286806"/>
    </source>
</evidence>
<evidence type="ECO:0000313" key="4">
    <source>
        <dbReference type="EMBL" id="GBL45731.1"/>
    </source>
</evidence>
<dbReference type="GO" id="GO:0005886">
    <property type="term" value="C:plasma membrane"/>
    <property type="evidence" value="ECO:0007669"/>
    <property type="project" value="TreeGrafter"/>
</dbReference>
<keyword evidence="4" id="KW-0829">Tyrosine-protein kinase</keyword>
<dbReference type="PANTHER" id="PTHR32309">
    <property type="entry name" value="TYROSINE-PROTEIN KINASE"/>
    <property type="match status" value="1"/>
</dbReference>
<dbReference type="OrthoDB" id="9808257at2"/>
<dbReference type="SUPFAM" id="SSF52540">
    <property type="entry name" value="P-loop containing nucleoside triphosphate hydrolases"/>
    <property type="match status" value="1"/>
</dbReference>
<dbReference type="Gene3D" id="3.40.50.300">
    <property type="entry name" value="P-loop containing nucleotide triphosphate hydrolases"/>
    <property type="match status" value="1"/>
</dbReference>
<keyword evidence="4" id="KW-0418">Kinase</keyword>
<dbReference type="GO" id="GO:0004713">
    <property type="term" value="F:protein tyrosine kinase activity"/>
    <property type="evidence" value="ECO:0007669"/>
    <property type="project" value="UniProtKB-KW"/>
</dbReference>
<evidence type="ECO:0000256" key="1">
    <source>
        <dbReference type="ARBA" id="ARBA00022741"/>
    </source>
</evidence>
<evidence type="ECO:0000256" key="3">
    <source>
        <dbReference type="SAM" id="MobiDB-lite"/>
    </source>
</evidence>
<dbReference type="InterPro" id="IPR033756">
    <property type="entry name" value="YlxH/NBP35"/>
</dbReference>
<sequence>MSIIEKAANKLGHGDAVSQPQGAADKTATENHTSRIEAAMQREHAQTASPATPAPTDNDTGVSVTSMQVEIDLKRLARMGGVTPDAERSQVAEEFRLIKRPLLANAFGQGGAAVRNGNLIMVTSALPGEGKSFCSLNLAISIATEMERTVLLVDADVARPRLPEYLGIRAGKGLLDVLQDPSLELSEVMLRTNIPKLSLLTAGHPYKHGTELLASSAMSRLVADLANRYPDRVIIFDSPPLLSTSEASVLATHMGQIVMVVEAEKTSQEAVKEALSQLESCEVIGMVLNKSTAVLGNDNYYGYYGTYGK</sequence>
<dbReference type="InterPro" id="IPR050445">
    <property type="entry name" value="Bact_polysacc_biosynth/exp"/>
</dbReference>